<feature type="region of interest" description="Disordered" evidence="8">
    <location>
        <begin position="247"/>
        <end position="336"/>
    </location>
</feature>
<dbReference type="EnsemblMetazoa" id="AEPI005757-RA">
    <property type="protein sequence ID" value="AEPI005757-PA"/>
    <property type="gene ID" value="AEPI005757"/>
</dbReference>
<dbReference type="InterPro" id="IPR038508">
    <property type="entry name" value="ArfGAP_dom_sf"/>
</dbReference>
<feature type="compositionally biased region" description="Low complexity" evidence="8">
    <location>
        <begin position="268"/>
        <end position="280"/>
    </location>
</feature>
<evidence type="ECO:0000256" key="7">
    <source>
        <dbReference type="PROSITE-ProRule" id="PRU00288"/>
    </source>
</evidence>
<keyword evidence="3" id="KW-0479">Metal-binding</keyword>
<dbReference type="Pfam" id="PF13193">
    <property type="entry name" value="AMP-binding_C"/>
    <property type="match status" value="1"/>
</dbReference>
<feature type="compositionally biased region" description="Basic and acidic residues" evidence="8">
    <location>
        <begin position="319"/>
        <end position="331"/>
    </location>
</feature>
<dbReference type="Gene3D" id="3.30.300.30">
    <property type="match status" value="1"/>
</dbReference>
<dbReference type="InterPro" id="IPR045851">
    <property type="entry name" value="AMP-bd_C_sf"/>
</dbReference>
<dbReference type="InterPro" id="IPR001849">
    <property type="entry name" value="PH_domain"/>
</dbReference>
<sequence>FAAWVDAVIFVFSLDNESSFNAIYTYYNRIAHHRNTAEIPFILVGTQDGICERAPRVIDDARARKLAQDLKRCTYYETCATYGLNVERVFQDACQKIVQQRLSTGSTITPTNSRPTTPQGTRLGVASFHPSVPSPTNGYAGSTASPGGLTHGSSNASPSHQQQQQNHQTGGTMTLPHRHHVLSASSHHIPIKISQELIGAESQAHHHHTASVGGANGAQKWGTISHGTSQQTLLALTNENNNIAKFIPPTHPVSSGLPTNVDTLQPLGGLSSMSAKDSSSSGGGGKEGKDGKELPTPTSTPTTSRKSRRRSNLFIPSSSKKEQQQQEKIKNGELGSGRAIPIKQGYLYKRSSKSLNKEWKKKYVTLCDDGRLTYHPSLHDYMEDVHGKEVSLQYVTVKVPGQKPRGTKSIITNSALTAAAAAAAQASSSTNGTNGASNGLTEGIGGLSLAKDRKCTEKVLLTAFDTLREPVKSNSQTSGDEGIVISSSNSQSFLGDGNSGNSAGAGSKIDAQTPNVKKRHRRMKSSGVGKNSEYDDSDGFEFYIVSLDNKQWHFEASNSEERDEWVSVIEQEIFKSLQGIESSKSKPLNPSDIASMQSIRSRVPGNGYCVDCDSPNPEWASLNLGVLMCIECSGVHRNLGSHISKVRSLGLDEWPPGHLSVMLAIGNSLANSVWEANTRGRVKPTPASSREEKEAWIRSKYEGKEFLPHFNPSPPIGQQLCEAVVRSDMKSIIILLANASNEHINSTASNRDLRTPLLLACAIGNLAISQLLIWHHANLKHVDSEGRSCLTFAKAANSLAAAKQASNSPHHVNVETTTALVELLTSLGCTDPAPFSASGTLPRRRETIDQATFEKFSSSCVCVCASNHTMATSQYDPVAKLWYGERLPAVLNPAAGIGRIVLDSLARSPNRVIQINADTGRKTTCAEMRLRIVRVALHLRRLGYERGDFVSLACGNGEQVVPVLIGCWVLGLAVNPLAPIFGKEDFVHMMKQTQSGLVFCDRENVAVVREAVTEAIRGKVELFVMGGKGETGSVRSVEELLEPIVGEESFRAEHLGDATKLLAMVLCSSGTTGLPKGVCLSHAHFVDGMVFSTDVSDGPIFNFSSLFWATGIFAVMTSLLYSRPRILTSKPFQPELLLDLIETYRIENLFTPPTYASILLAHPRTAQANLGSVRQWQLGGSRVPSELIVRLQALLPNGHTRSIYGSSEIGFITRNEVTVKPGSVGPLTTNVECRVVDEDGQLVGVGVSGELHLRHRYMFLGYLHNEEATRDALTEDGFFRSGDIGNIDADGSLYVVDRIKDIIKYNNFQVSPSDLEGIIQRIEGVKQVCVIGVPAPDGSSDLPMAVVERKAGATVRKEDIVRHVDGQVVDFKRLRGGVRFVDSFPMTPSGKILRRAVKKMINES</sequence>
<evidence type="ECO:0000256" key="3">
    <source>
        <dbReference type="ARBA" id="ARBA00022723"/>
    </source>
</evidence>
<dbReference type="InterPro" id="IPR001164">
    <property type="entry name" value="ArfGAP_dom"/>
</dbReference>
<dbReference type="PRINTS" id="PR00405">
    <property type="entry name" value="REVINTRACTNG"/>
</dbReference>
<dbReference type="SUPFAM" id="SSF52540">
    <property type="entry name" value="P-loop containing nucleoside triphosphate hydrolases"/>
    <property type="match status" value="1"/>
</dbReference>
<dbReference type="SMART" id="SM00233">
    <property type="entry name" value="PH"/>
    <property type="match status" value="1"/>
</dbReference>
<accession>A0A182PFQ0</accession>
<evidence type="ECO:0000256" key="5">
    <source>
        <dbReference type="ARBA" id="ARBA00022833"/>
    </source>
</evidence>
<dbReference type="Gene3D" id="1.25.40.20">
    <property type="entry name" value="Ankyrin repeat-containing domain"/>
    <property type="match status" value="1"/>
</dbReference>
<dbReference type="PROSITE" id="PS50115">
    <property type="entry name" value="ARFGAP"/>
    <property type="match status" value="1"/>
</dbReference>
<evidence type="ECO:0000256" key="4">
    <source>
        <dbReference type="ARBA" id="ARBA00022771"/>
    </source>
</evidence>
<evidence type="ECO:0008006" key="13">
    <source>
        <dbReference type="Google" id="ProtNLM"/>
    </source>
</evidence>
<dbReference type="STRING" id="199890.A0A182PFQ0"/>
<dbReference type="SUPFAM" id="SSF56801">
    <property type="entry name" value="Acetyl-CoA synthetase-like"/>
    <property type="match status" value="1"/>
</dbReference>
<evidence type="ECO:0000313" key="11">
    <source>
        <dbReference type="EnsemblMetazoa" id="AEPI005757-PA"/>
    </source>
</evidence>
<feature type="region of interest" description="Disordered" evidence="8">
    <location>
        <begin position="200"/>
        <end position="223"/>
    </location>
</feature>
<evidence type="ECO:0000259" key="10">
    <source>
        <dbReference type="PROSITE" id="PS50115"/>
    </source>
</evidence>
<evidence type="ECO:0000256" key="8">
    <source>
        <dbReference type="SAM" id="MobiDB-lite"/>
    </source>
</evidence>
<organism evidence="11 12">
    <name type="scientific">Anopheles epiroticus</name>
    <dbReference type="NCBI Taxonomy" id="199890"/>
    <lineage>
        <taxon>Eukaryota</taxon>
        <taxon>Metazoa</taxon>
        <taxon>Ecdysozoa</taxon>
        <taxon>Arthropoda</taxon>
        <taxon>Hexapoda</taxon>
        <taxon>Insecta</taxon>
        <taxon>Pterygota</taxon>
        <taxon>Neoptera</taxon>
        <taxon>Endopterygota</taxon>
        <taxon>Diptera</taxon>
        <taxon>Nematocera</taxon>
        <taxon>Culicoidea</taxon>
        <taxon>Culicidae</taxon>
        <taxon>Anophelinae</taxon>
        <taxon>Anopheles</taxon>
    </lineage>
</organism>
<dbReference type="FunFam" id="3.40.50.12780:FF:000025">
    <property type="entry name" value="luciferin 4-monooxygenase"/>
    <property type="match status" value="1"/>
</dbReference>
<dbReference type="PROSITE" id="PS50003">
    <property type="entry name" value="PH_DOMAIN"/>
    <property type="match status" value="1"/>
</dbReference>
<dbReference type="Gene3D" id="2.30.29.30">
    <property type="entry name" value="Pleckstrin-homology domain (PH domain)/Phosphotyrosine-binding domain (PTB)"/>
    <property type="match status" value="2"/>
</dbReference>
<dbReference type="CDD" id="cd08836">
    <property type="entry name" value="ArfGap_AGAP"/>
    <property type="match status" value="1"/>
</dbReference>
<feature type="compositionally biased region" description="Low complexity" evidence="8">
    <location>
        <begin position="153"/>
        <end position="168"/>
    </location>
</feature>
<dbReference type="Pfam" id="PF01412">
    <property type="entry name" value="ArfGap"/>
    <property type="match status" value="1"/>
</dbReference>
<dbReference type="SUPFAM" id="SSF57863">
    <property type="entry name" value="ArfGap/RecO-like zinc finger"/>
    <property type="match status" value="1"/>
</dbReference>
<comment type="similarity">
    <text evidence="1">Belongs to the centaurin gamma-like family.</text>
</comment>
<dbReference type="InterPro" id="IPR011993">
    <property type="entry name" value="PH-like_dom_sf"/>
</dbReference>
<keyword evidence="12" id="KW-1185">Reference proteome</keyword>
<dbReference type="GO" id="GO:0005096">
    <property type="term" value="F:GTPase activator activity"/>
    <property type="evidence" value="ECO:0007669"/>
    <property type="project" value="UniProtKB-KW"/>
</dbReference>
<feature type="compositionally biased region" description="Polar residues" evidence="8">
    <location>
        <begin position="472"/>
        <end position="493"/>
    </location>
</feature>
<feature type="compositionally biased region" description="Polar residues" evidence="8">
    <location>
        <begin position="134"/>
        <end position="145"/>
    </location>
</feature>
<dbReference type="CDD" id="cd01250">
    <property type="entry name" value="PH_AGAP"/>
    <property type="match status" value="1"/>
</dbReference>
<feature type="region of interest" description="Disordered" evidence="8">
    <location>
        <begin position="105"/>
        <end position="174"/>
    </location>
</feature>
<feature type="compositionally biased region" description="Polar residues" evidence="8">
    <location>
        <begin position="105"/>
        <end position="120"/>
    </location>
</feature>
<dbReference type="FunFam" id="2.30.29.30:FF:000109">
    <property type="entry name" value="Arf-GAP with GTPase, ANK repeat and PH domain-containing protein 1"/>
    <property type="match status" value="1"/>
</dbReference>
<dbReference type="FunFam" id="1.25.40.20:FF:000258">
    <property type="entry name" value="centaurin-gamma-1A isoform X1"/>
    <property type="match status" value="1"/>
</dbReference>
<dbReference type="InterPro" id="IPR001806">
    <property type="entry name" value="Small_GTPase"/>
</dbReference>
<dbReference type="SUPFAM" id="SSF48403">
    <property type="entry name" value="Ankyrin repeat"/>
    <property type="match status" value="1"/>
</dbReference>
<dbReference type="PROSITE" id="PS51421">
    <property type="entry name" value="RAS"/>
    <property type="match status" value="1"/>
</dbReference>
<dbReference type="GO" id="GO:0005525">
    <property type="term" value="F:GTP binding"/>
    <property type="evidence" value="ECO:0007669"/>
    <property type="project" value="InterPro"/>
</dbReference>
<evidence type="ECO:0000256" key="6">
    <source>
        <dbReference type="ARBA" id="ARBA00023043"/>
    </source>
</evidence>
<keyword evidence="6" id="KW-0040">ANK repeat</keyword>
<evidence type="ECO:0000259" key="9">
    <source>
        <dbReference type="PROSITE" id="PS50003"/>
    </source>
</evidence>
<keyword evidence="2" id="KW-0343">GTPase activation</keyword>
<dbReference type="Gene3D" id="1.10.220.150">
    <property type="entry name" value="Arf GTPase activating protein"/>
    <property type="match status" value="1"/>
</dbReference>
<dbReference type="SMART" id="SM00105">
    <property type="entry name" value="ArfGap"/>
    <property type="match status" value="1"/>
</dbReference>
<feature type="domain" description="PH" evidence="9">
    <location>
        <begin position="340"/>
        <end position="574"/>
    </location>
</feature>
<dbReference type="Gene3D" id="3.40.50.300">
    <property type="entry name" value="P-loop containing nucleotide triphosphate hydrolases"/>
    <property type="match status" value="1"/>
</dbReference>
<feature type="domain" description="Arf-GAP" evidence="10">
    <location>
        <begin position="593"/>
        <end position="714"/>
    </location>
</feature>
<dbReference type="FunFam" id="1.10.220.150:FF:000001">
    <property type="entry name" value="Arf-GAP with GTPase, ANK repeat and PH domain-containing protein 1"/>
    <property type="match status" value="1"/>
</dbReference>
<dbReference type="SUPFAM" id="SSF50729">
    <property type="entry name" value="PH domain-like"/>
    <property type="match status" value="1"/>
</dbReference>
<dbReference type="Gene3D" id="3.40.50.12780">
    <property type="entry name" value="N-terminal domain of ligase-like"/>
    <property type="match status" value="1"/>
</dbReference>
<dbReference type="InterPro" id="IPR042099">
    <property type="entry name" value="ANL_N_sf"/>
</dbReference>
<dbReference type="PANTHER" id="PTHR45819">
    <property type="entry name" value="CENTAURIN-GAMMA-1A"/>
    <property type="match status" value="1"/>
</dbReference>
<dbReference type="GO" id="GO:0008270">
    <property type="term" value="F:zinc ion binding"/>
    <property type="evidence" value="ECO:0007669"/>
    <property type="project" value="UniProtKB-KW"/>
</dbReference>
<keyword evidence="4 7" id="KW-0863">Zinc-finger</keyword>
<reference evidence="12" key="1">
    <citation type="submission" date="2013-03" db="EMBL/GenBank/DDBJ databases">
        <title>The Genome Sequence of Anopheles epiroticus epiroticus2.</title>
        <authorList>
            <consortium name="The Broad Institute Genomics Platform"/>
            <person name="Neafsey D.E."/>
            <person name="Howell P."/>
            <person name="Walker B."/>
            <person name="Young S.K."/>
            <person name="Zeng Q."/>
            <person name="Gargeya S."/>
            <person name="Fitzgerald M."/>
            <person name="Haas B."/>
            <person name="Abouelleil A."/>
            <person name="Allen A.W."/>
            <person name="Alvarado L."/>
            <person name="Arachchi H.M."/>
            <person name="Berlin A.M."/>
            <person name="Chapman S.B."/>
            <person name="Gainer-Dewar J."/>
            <person name="Goldberg J."/>
            <person name="Griggs A."/>
            <person name="Gujja S."/>
            <person name="Hansen M."/>
            <person name="Howarth C."/>
            <person name="Imamovic A."/>
            <person name="Ireland A."/>
            <person name="Larimer J."/>
            <person name="McCowan C."/>
            <person name="Murphy C."/>
            <person name="Pearson M."/>
            <person name="Poon T.W."/>
            <person name="Priest M."/>
            <person name="Roberts A."/>
            <person name="Saif S."/>
            <person name="Shea T."/>
            <person name="Sisk P."/>
            <person name="Sykes S."/>
            <person name="Wortman J."/>
            <person name="Nusbaum C."/>
            <person name="Birren B."/>
        </authorList>
    </citation>
    <scope>NUCLEOTIDE SEQUENCE [LARGE SCALE GENOMIC DNA]</scope>
    <source>
        <strain evidence="12">Epiroticus2</strain>
    </source>
</reference>
<feature type="compositionally biased region" description="Low complexity" evidence="8">
    <location>
        <begin position="294"/>
        <end position="304"/>
    </location>
</feature>
<dbReference type="GO" id="GO:0003924">
    <property type="term" value="F:GTPase activity"/>
    <property type="evidence" value="ECO:0007669"/>
    <property type="project" value="InterPro"/>
</dbReference>
<dbReference type="Pfam" id="PF00071">
    <property type="entry name" value="Ras"/>
    <property type="match status" value="1"/>
</dbReference>
<dbReference type="PANTHER" id="PTHR45819:SF5">
    <property type="entry name" value="CENTAURIN-GAMMA-1A"/>
    <property type="match status" value="1"/>
</dbReference>
<keyword evidence="5" id="KW-0862">Zinc</keyword>
<evidence type="ECO:0000313" key="12">
    <source>
        <dbReference type="Proteomes" id="UP000075885"/>
    </source>
</evidence>
<dbReference type="Proteomes" id="UP000075885">
    <property type="component" value="Unassembled WGS sequence"/>
</dbReference>
<dbReference type="InterPro" id="IPR025110">
    <property type="entry name" value="AMP-bd_C"/>
</dbReference>
<reference evidence="11" key="2">
    <citation type="submission" date="2020-05" db="UniProtKB">
        <authorList>
            <consortium name="EnsemblMetazoa"/>
        </authorList>
    </citation>
    <scope>IDENTIFICATION</scope>
    <source>
        <strain evidence="11">Epiroticus2</strain>
    </source>
</reference>
<feature type="compositionally biased region" description="Polar residues" evidence="8">
    <location>
        <begin position="252"/>
        <end position="263"/>
    </location>
</feature>
<proteinExistence type="inferred from homology"/>
<evidence type="ECO:0000256" key="2">
    <source>
        <dbReference type="ARBA" id="ARBA00022468"/>
    </source>
</evidence>
<dbReference type="InterPro" id="IPR020845">
    <property type="entry name" value="AMP-binding_CS"/>
</dbReference>
<dbReference type="InterPro" id="IPR036770">
    <property type="entry name" value="Ankyrin_rpt-contain_sf"/>
</dbReference>
<dbReference type="InterPro" id="IPR051282">
    <property type="entry name" value="Arf-GAP_GTPase_ANK_PH"/>
</dbReference>
<feature type="region of interest" description="Disordered" evidence="8">
    <location>
        <begin position="471"/>
        <end position="532"/>
    </location>
</feature>
<dbReference type="Pfam" id="PF00501">
    <property type="entry name" value="AMP-binding"/>
    <property type="match status" value="1"/>
</dbReference>
<dbReference type="VEuPathDB" id="VectorBase:AEPI005757"/>
<dbReference type="InterPro" id="IPR037278">
    <property type="entry name" value="ARFGAP/RecO"/>
</dbReference>
<dbReference type="PROSITE" id="PS00455">
    <property type="entry name" value="AMP_BINDING"/>
    <property type="match status" value="1"/>
</dbReference>
<evidence type="ECO:0000256" key="1">
    <source>
        <dbReference type="ARBA" id="ARBA00005430"/>
    </source>
</evidence>
<dbReference type="InterPro" id="IPR027417">
    <property type="entry name" value="P-loop_NTPase"/>
</dbReference>
<name>A0A182PFQ0_9DIPT</name>
<dbReference type="PROSITE" id="PS51419">
    <property type="entry name" value="RAB"/>
    <property type="match status" value="1"/>
</dbReference>
<protein>
    <recommendedName>
        <fullName evidence="13">Gtpase-activating protein centaurin gamma</fullName>
    </recommendedName>
</protein>
<dbReference type="InterPro" id="IPR000873">
    <property type="entry name" value="AMP-dep_synth/lig_dom"/>
</dbReference>